<evidence type="ECO:0000256" key="1">
    <source>
        <dbReference type="ARBA" id="ARBA00004429"/>
    </source>
</evidence>
<feature type="transmembrane region" description="Helical" evidence="15">
    <location>
        <begin position="39"/>
        <end position="58"/>
    </location>
</feature>
<organism evidence="16 17">
    <name type="scientific">Oceanospirillum sediminis</name>
    <dbReference type="NCBI Taxonomy" id="2760088"/>
    <lineage>
        <taxon>Bacteria</taxon>
        <taxon>Pseudomonadati</taxon>
        <taxon>Pseudomonadota</taxon>
        <taxon>Gammaproteobacteria</taxon>
        <taxon>Oceanospirillales</taxon>
        <taxon>Oceanospirillaceae</taxon>
        <taxon>Oceanospirillum</taxon>
    </lineage>
</organism>
<gene>
    <name evidence="14" type="primary">dsbB</name>
    <name evidence="16" type="ORF">H4O21_14575</name>
</gene>
<comment type="function">
    <text evidence="14">Required for disulfide bond formation in some periplasmic proteins. Acts by oxidizing the DsbA protein.</text>
</comment>
<keyword evidence="10 14" id="KW-0472">Membrane</keyword>
<evidence type="ECO:0000256" key="8">
    <source>
        <dbReference type="ARBA" id="ARBA00022989"/>
    </source>
</evidence>
<keyword evidence="4 14" id="KW-1003">Cell membrane</keyword>
<dbReference type="GO" id="GO:0005886">
    <property type="term" value="C:plasma membrane"/>
    <property type="evidence" value="ECO:0007669"/>
    <property type="project" value="UniProtKB-SubCell"/>
</dbReference>
<comment type="caution">
    <text evidence="14">Lacks conserved residue(s) required for the propagation of feature annotation.</text>
</comment>
<evidence type="ECO:0000256" key="10">
    <source>
        <dbReference type="ARBA" id="ARBA00023136"/>
    </source>
</evidence>
<feature type="topological domain" description="Cytoplasmic" evidence="14">
    <location>
        <begin position="1"/>
        <end position="8"/>
    </location>
</feature>
<dbReference type="InterPro" id="IPR050183">
    <property type="entry name" value="DsbB"/>
</dbReference>
<dbReference type="RefSeq" id="WP_182809603.1">
    <property type="nucleotide sequence ID" value="NZ_JACJFM010000019.1"/>
</dbReference>
<evidence type="ECO:0000256" key="15">
    <source>
        <dbReference type="SAM" id="Phobius"/>
    </source>
</evidence>
<evidence type="ECO:0000256" key="3">
    <source>
        <dbReference type="ARBA" id="ARBA00022448"/>
    </source>
</evidence>
<evidence type="ECO:0000256" key="11">
    <source>
        <dbReference type="ARBA" id="ARBA00023157"/>
    </source>
</evidence>
<keyword evidence="7 14" id="KW-0249">Electron transport</keyword>
<keyword evidence="9 14" id="KW-0560">Oxidoreductase</keyword>
<dbReference type="InterPro" id="IPR023380">
    <property type="entry name" value="DsbB-like_sf"/>
</dbReference>
<dbReference type="EMBL" id="JACJFM010000019">
    <property type="protein sequence ID" value="MBB1487828.1"/>
    <property type="molecule type" value="Genomic_DNA"/>
</dbReference>
<feature type="topological domain" description="Periplasmic" evidence="14">
    <location>
        <begin position="26"/>
        <end position="43"/>
    </location>
</feature>
<sequence>MPLNYRVLNLAGFAACAVLIISALIMQHVFEMEPCPLCIFQRISFMAAGLFFLIAALHNPSGSGRTVYNGLTLISLFAGIGLALRHIWLQNLPPSEVPSCGPGLDYMIEVLPYTDVISKVLQGSGECAEVSWTFMGLSIPWWTLFAYLGLAAISLISARRNID</sequence>
<evidence type="ECO:0000256" key="14">
    <source>
        <dbReference type="HAMAP-Rule" id="MF_00286"/>
    </source>
</evidence>
<feature type="transmembrane region" description="Helical" evidence="15">
    <location>
        <begin position="7"/>
        <end position="27"/>
    </location>
</feature>
<comment type="subcellular location">
    <subcellularLocation>
        <location evidence="1">Cell inner membrane</location>
        <topology evidence="1">Multi-pass membrane protein</topology>
    </subcellularLocation>
    <subcellularLocation>
        <location evidence="14">Cell membrane</location>
        <topology evidence="14">Multi-pass membrane protein</topology>
    </subcellularLocation>
</comment>
<evidence type="ECO:0000256" key="12">
    <source>
        <dbReference type="ARBA" id="ARBA00023186"/>
    </source>
</evidence>
<keyword evidence="17" id="KW-1185">Reference proteome</keyword>
<evidence type="ECO:0000256" key="2">
    <source>
        <dbReference type="ARBA" id="ARBA00008823"/>
    </source>
</evidence>
<accession>A0A839IS76</accession>
<dbReference type="Pfam" id="PF02600">
    <property type="entry name" value="DsbB"/>
    <property type="match status" value="1"/>
</dbReference>
<feature type="transmembrane region" description="Helical" evidence="15">
    <location>
        <begin position="139"/>
        <end position="158"/>
    </location>
</feature>
<dbReference type="InterPro" id="IPR003752">
    <property type="entry name" value="DiS_bond_form_DsbB/BdbC"/>
</dbReference>
<reference evidence="16 17" key="1">
    <citation type="submission" date="2020-08" db="EMBL/GenBank/DDBJ databases">
        <title>Oceanospirillum sp. nov. isolated from marine sediment.</title>
        <authorList>
            <person name="Ji X."/>
        </authorList>
    </citation>
    <scope>NUCLEOTIDE SEQUENCE [LARGE SCALE GENOMIC DNA]</scope>
    <source>
        <strain evidence="16 17">D5</strain>
    </source>
</reference>
<evidence type="ECO:0000313" key="17">
    <source>
        <dbReference type="Proteomes" id="UP000565262"/>
    </source>
</evidence>
<evidence type="ECO:0000256" key="13">
    <source>
        <dbReference type="ARBA" id="ARBA00023284"/>
    </source>
</evidence>
<comment type="similarity">
    <text evidence="2 14">Belongs to the DsbB family.</text>
</comment>
<evidence type="ECO:0000256" key="4">
    <source>
        <dbReference type="ARBA" id="ARBA00022475"/>
    </source>
</evidence>
<evidence type="ECO:0000256" key="9">
    <source>
        <dbReference type="ARBA" id="ARBA00023002"/>
    </source>
</evidence>
<keyword evidence="11 14" id="KW-1015">Disulfide bond</keyword>
<feature type="topological domain" description="Cytoplasmic" evidence="14">
    <location>
        <begin position="161"/>
        <end position="163"/>
    </location>
</feature>
<dbReference type="GO" id="GO:0009055">
    <property type="term" value="F:electron transfer activity"/>
    <property type="evidence" value="ECO:0007669"/>
    <property type="project" value="UniProtKB-UniRule"/>
</dbReference>
<dbReference type="GO" id="GO:0006457">
    <property type="term" value="P:protein folding"/>
    <property type="evidence" value="ECO:0007669"/>
    <property type="project" value="InterPro"/>
</dbReference>
<dbReference type="GO" id="GO:0015035">
    <property type="term" value="F:protein-disulfide reductase activity"/>
    <property type="evidence" value="ECO:0007669"/>
    <property type="project" value="UniProtKB-UniRule"/>
</dbReference>
<dbReference type="SUPFAM" id="SSF158442">
    <property type="entry name" value="DsbB-like"/>
    <property type="match status" value="1"/>
</dbReference>
<comment type="caution">
    <text evidence="16">The sequence shown here is derived from an EMBL/GenBank/DDBJ whole genome shotgun (WGS) entry which is preliminary data.</text>
</comment>
<name>A0A839IS76_9GAMM</name>
<dbReference type="Proteomes" id="UP000565262">
    <property type="component" value="Unassembled WGS sequence"/>
</dbReference>
<dbReference type="Gene3D" id="1.20.1550.10">
    <property type="entry name" value="DsbB-like"/>
    <property type="match status" value="1"/>
</dbReference>
<keyword evidence="13 14" id="KW-0676">Redox-active center</keyword>
<evidence type="ECO:0000256" key="6">
    <source>
        <dbReference type="ARBA" id="ARBA00022692"/>
    </source>
</evidence>
<dbReference type="PANTHER" id="PTHR36570">
    <property type="entry name" value="DISULFIDE BOND FORMATION PROTEIN B"/>
    <property type="match status" value="1"/>
</dbReference>
<keyword evidence="6 14" id="KW-0812">Transmembrane</keyword>
<dbReference type="AlphaFoldDB" id="A0A839IS76"/>
<feature type="topological domain" description="Cytoplasmic" evidence="14">
    <location>
        <begin position="61"/>
        <end position="66"/>
    </location>
</feature>
<protein>
    <recommendedName>
        <fullName evidence="14">Disulfide bond formation protein B</fullName>
    </recommendedName>
    <alternativeName>
        <fullName evidence="14">Disulfide oxidoreductase</fullName>
    </alternativeName>
</protein>
<dbReference type="InterPro" id="IPR022920">
    <property type="entry name" value="Disulphide_bond_form_DsbB"/>
</dbReference>
<keyword evidence="12 14" id="KW-0143">Chaperone</keyword>
<proteinExistence type="inferred from homology"/>
<evidence type="ECO:0000313" key="16">
    <source>
        <dbReference type="EMBL" id="MBB1487828.1"/>
    </source>
</evidence>
<keyword evidence="3 14" id="KW-0813">Transport</keyword>
<keyword evidence="8 14" id="KW-1133">Transmembrane helix</keyword>
<dbReference type="HAMAP" id="MF_00286">
    <property type="entry name" value="DsbB"/>
    <property type="match status" value="1"/>
</dbReference>
<feature type="transmembrane region" description="Helical" evidence="15">
    <location>
        <begin position="70"/>
        <end position="88"/>
    </location>
</feature>
<evidence type="ECO:0000256" key="7">
    <source>
        <dbReference type="ARBA" id="ARBA00022982"/>
    </source>
</evidence>
<evidence type="ECO:0000256" key="5">
    <source>
        <dbReference type="ARBA" id="ARBA00022519"/>
    </source>
</evidence>
<feature type="disulfide bond" description="Redox-active" evidence="14">
    <location>
        <begin position="35"/>
        <end position="38"/>
    </location>
</feature>
<keyword evidence="5" id="KW-0997">Cell inner membrane</keyword>
<dbReference type="PANTHER" id="PTHR36570:SF3">
    <property type="entry name" value="DISULFIDE BOND FORMATION PROTEIN B"/>
    <property type="match status" value="1"/>
</dbReference>